<dbReference type="Proteomes" id="UP000287601">
    <property type="component" value="Chromosome"/>
</dbReference>
<evidence type="ECO:0000313" key="5">
    <source>
        <dbReference type="Proteomes" id="UP000287601"/>
    </source>
</evidence>
<dbReference type="NCBIfam" id="TIGR01361">
    <property type="entry name" value="DAHP_synth_Bsub"/>
    <property type="match status" value="1"/>
</dbReference>
<dbReference type="Pfam" id="PF00793">
    <property type="entry name" value="DAHP_synth_1"/>
    <property type="match status" value="1"/>
</dbReference>
<sequence length="337" mass="36513">MVIILKSNPNQKQLDNLLSWLKSMNLGIHMSEGANTTLIGLIGDTSGVDMELINALDIVETVKRIQEPYKNANRKFHPDPTVVDVAGVKIGGGNFQMIAGPCSVESKEQICQVALSVKESGAALYRGGAFKPRTSPYAFQGMREEGIHLLLEAKKVSGLPIVTEVMDISHLPLFEDVDVIQVGARNMQNFELLKELGTLRKPILLKRGLSSTLQEFLMSAEYIMAGGNENVILCERGIRTFETATRNTLDLASIPLLKSMTHLPIIVDPSHATGIAKLVKPMALAAAACGADGLMIEVHNDPEHALCDGAQSLTPEAFKDVADAVRAILPYSFKGEQ</sequence>
<protein>
    <submittedName>
        <fullName evidence="4">3-deoxy-7-phosphoheptulonate synthase</fullName>
        <ecNumber evidence="4">2.5.1.54</ecNumber>
    </submittedName>
</protein>
<dbReference type="Gene3D" id="3.20.20.70">
    <property type="entry name" value="Aldolase class I"/>
    <property type="match status" value="1"/>
</dbReference>
<keyword evidence="1 4" id="KW-0808">Transferase</keyword>
<gene>
    <name evidence="4" type="primary">aroF</name>
    <name evidence="4" type="ORF">EQM06_00345</name>
</gene>
<dbReference type="Gene3D" id="3.30.70.1140">
    <property type="entry name" value="Phospho-2-dehydro-3-deoxyheptonate aldolase, domain 1"/>
    <property type="match status" value="1"/>
</dbReference>
<dbReference type="SUPFAM" id="SSF51569">
    <property type="entry name" value="Aldolase"/>
    <property type="match status" value="1"/>
</dbReference>
<dbReference type="PANTHER" id="PTHR43018">
    <property type="entry name" value="PHOSPHO-2-DEHYDRO-3-DEOXYHEPTONATE ALDOLASE"/>
    <property type="match status" value="1"/>
</dbReference>
<feature type="domain" description="DAHP synthetase I/KDSA" evidence="2">
    <location>
        <begin position="86"/>
        <end position="322"/>
    </location>
</feature>
<dbReference type="AlphaFoldDB" id="A0A410PS24"/>
<evidence type="ECO:0000313" key="4">
    <source>
        <dbReference type="EMBL" id="QAT41797.1"/>
    </source>
</evidence>
<name>A0A410PS24_9FIRM</name>
<dbReference type="InterPro" id="IPR041071">
    <property type="entry name" value="DAHP_snth_FXD"/>
</dbReference>
<dbReference type="InterPro" id="IPR006218">
    <property type="entry name" value="DAHP1/KDSA"/>
</dbReference>
<organism evidence="4 5">
    <name type="scientific">Aminipila luticellarii</name>
    <dbReference type="NCBI Taxonomy" id="2507160"/>
    <lineage>
        <taxon>Bacteria</taxon>
        <taxon>Bacillati</taxon>
        <taxon>Bacillota</taxon>
        <taxon>Clostridia</taxon>
        <taxon>Peptostreptococcales</taxon>
        <taxon>Anaerovoracaceae</taxon>
        <taxon>Aminipila</taxon>
    </lineage>
</organism>
<dbReference type="GO" id="GO:0009073">
    <property type="term" value="P:aromatic amino acid family biosynthetic process"/>
    <property type="evidence" value="ECO:0007669"/>
    <property type="project" value="InterPro"/>
</dbReference>
<accession>A0A410PS24</accession>
<dbReference type="NCBIfam" id="NF006421">
    <property type="entry name" value="PRK08673.1"/>
    <property type="match status" value="1"/>
</dbReference>
<evidence type="ECO:0000256" key="1">
    <source>
        <dbReference type="ARBA" id="ARBA00022679"/>
    </source>
</evidence>
<dbReference type="PANTHER" id="PTHR43018:SF2">
    <property type="entry name" value="PHOSPHO-2-DEHYDRO-3-DEOXYHEPTONATE ALDOLASE"/>
    <property type="match status" value="1"/>
</dbReference>
<dbReference type="GO" id="GO:0016832">
    <property type="term" value="F:aldehyde-lyase activity"/>
    <property type="evidence" value="ECO:0007669"/>
    <property type="project" value="InterPro"/>
</dbReference>
<dbReference type="NCBIfam" id="NF009239">
    <property type="entry name" value="PRK12595.1"/>
    <property type="match status" value="1"/>
</dbReference>
<reference evidence="4 5" key="1">
    <citation type="submission" date="2019-01" db="EMBL/GenBank/DDBJ databases">
        <title>Draft genomes of a novel of Aminipila strains.</title>
        <authorList>
            <person name="Ma S."/>
        </authorList>
    </citation>
    <scope>NUCLEOTIDE SEQUENCE [LARGE SCALE GENOMIC DNA]</scope>
    <source>
        <strain evidence="5">JN-39</strain>
    </source>
</reference>
<feature type="domain" description="DAHP synthase ferredoxin-like" evidence="3">
    <location>
        <begin position="1"/>
        <end position="67"/>
    </location>
</feature>
<dbReference type="InterPro" id="IPR052899">
    <property type="entry name" value="Class-I_DAHP_synthase"/>
</dbReference>
<proteinExistence type="predicted"/>
<dbReference type="EMBL" id="CP035281">
    <property type="protein sequence ID" value="QAT41797.1"/>
    <property type="molecule type" value="Genomic_DNA"/>
</dbReference>
<keyword evidence="5" id="KW-1185">Reference proteome</keyword>
<dbReference type="RefSeq" id="WP_128744451.1">
    <property type="nucleotide sequence ID" value="NZ_CP035281.1"/>
</dbReference>
<dbReference type="Pfam" id="PF18152">
    <property type="entry name" value="DAHP_snth_FXD"/>
    <property type="match status" value="1"/>
</dbReference>
<dbReference type="EC" id="2.5.1.54" evidence="4"/>
<dbReference type="OrthoDB" id="9780456at2"/>
<evidence type="ECO:0000259" key="2">
    <source>
        <dbReference type="Pfam" id="PF00793"/>
    </source>
</evidence>
<dbReference type="InterPro" id="IPR006268">
    <property type="entry name" value="DAHP_syn_2"/>
</dbReference>
<dbReference type="InterPro" id="IPR013785">
    <property type="entry name" value="Aldolase_TIM"/>
</dbReference>
<dbReference type="KEGG" id="amij:EQM06_00345"/>
<evidence type="ECO:0000259" key="3">
    <source>
        <dbReference type="Pfam" id="PF18152"/>
    </source>
</evidence>
<dbReference type="GO" id="GO:0003849">
    <property type="term" value="F:3-deoxy-7-phosphoheptulonate synthase activity"/>
    <property type="evidence" value="ECO:0007669"/>
    <property type="project" value="UniProtKB-EC"/>
</dbReference>